<keyword evidence="14" id="KW-1185">Reference proteome</keyword>
<proteinExistence type="inferred from homology"/>
<dbReference type="PROSITE" id="PS52041">
    <property type="entry name" value="TOPO_IIB"/>
    <property type="match status" value="1"/>
</dbReference>
<dbReference type="InterPro" id="IPR002815">
    <property type="entry name" value="Spo11/TopoVI_A"/>
</dbReference>
<dbReference type="PRINTS" id="PR01550">
    <property type="entry name" value="TOP6AFAMILY"/>
</dbReference>
<dbReference type="GO" id="GO:0000228">
    <property type="term" value="C:nuclear chromosome"/>
    <property type="evidence" value="ECO:0007669"/>
    <property type="project" value="TreeGrafter"/>
</dbReference>
<comment type="similarity">
    <text evidence="3 10">Belongs to the TOP6A family.</text>
</comment>
<evidence type="ECO:0000256" key="7">
    <source>
        <dbReference type="ARBA" id="ARBA00023029"/>
    </source>
</evidence>
<dbReference type="AlphaFoldDB" id="A0A9P0QLR6"/>
<comment type="cofactor">
    <cofactor evidence="2">
        <name>Mg(2+)</name>
        <dbReference type="ChEBI" id="CHEBI:18420"/>
    </cofactor>
</comment>
<dbReference type="GO" id="GO:0046872">
    <property type="term" value="F:metal ion binding"/>
    <property type="evidence" value="ECO:0007669"/>
    <property type="project" value="UniProtKB-KW"/>
</dbReference>
<keyword evidence="7 10" id="KW-0799">Topoisomerase</keyword>
<dbReference type="Pfam" id="PF04406">
    <property type="entry name" value="TP6A_N"/>
    <property type="match status" value="1"/>
</dbReference>
<dbReference type="GO" id="GO:0003918">
    <property type="term" value="F:DNA topoisomerase type II (double strand cut, ATP-hydrolyzing) activity"/>
    <property type="evidence" value="ECO:0007669"/>
    <property type="project" value="UniProtKB-UniRule"/>
</dbReference>
<feature type="active site" description="O-(5'-phospho-DNA)-tyrosine intermediate" evidence="10">
    <location>
        <position position="100"/>
    </location>
</feature>
<dbReference type="OrthoDB" id="5377392at2759"/>
<dbReference type="GO" id="GO:0003677">
    <property type="term" value="F:DNA binding"/>
    <property type="evidence" value="ECO:0007669"/>
    <property type="project" value="UniProtKB-UniRule"/>
</dbReference>
<evidence type="ECO:0000256" key="10">
    <source>
        <dbReference type="PROSITE-ProRule" id="PRU01385"/>
    </source>
</evidence>
<dbReference type="SUPFAM" id="SSF56726">
    <property type="entry name" value="DNA topoisomerase IV, alpha subunit"/>
    <property type="match status" value="1"/>
</dbReference>
<accession>A0A9P0QLR6</accession>
<dbReference type="InterPro" id="IPR013049">
    <property type="entry name" value="Spo11/TopoVI_A_N"/>
</dbReference>
<dbReference type="GO" id="GO:0042138">
    <property type="term" value="P:meiotic DNA double-strand break formation"/>
    <property type="evidence" value="ECO:0007669"/>
    <property type="project" value="TreeGrafter"/>
</dbReference>
<dbReference type="InterPro" id="IPR036078">
    <property type="entry name" value="Spo11/TopoVI_A_sf"/>
</dbReference>
<dbReference type="Gene3D" id="3.40.1360.10">
    <property type="match status" value="1"/>
</dbReference>
<evidence type="ECO:0000256" key="2">
    <source>
        <dbReference type="ARBA" id="ARBA00001946"/>
    </source>
</evidence>
<evidence type="ECO:0000313" key="14">
    <source>
        <dbReference type="Proteomes" id="UP000837801"/>
    </source>
</evidence>
<dbReference type="GO" id="GO:0000706">
    <property type="term" value="P:meiotic DNA double-strand break processing"/>
    <property type="evidence" value="ECO:0007669"/>
    <property type="project" value="TreeGrafter"/>
</dbReference>
<dbReference type="Proteomes" id="UP000837801">
    <property type="component" value="Unassembled WGS sequence"/>
</dbReference>
<comment type="caution">
    <text evidence="13">The sequence shown here is derived from an EMBL/GenBank/DDBJ whole genome shotgun (WGS) entry which is preliminary data.</text>
</comment>
<evidence type="ECO:0000256" key="5">
    <source>
        <dbReference type="ARBA" id="ARBA00022723"/>
    </source>
</evidence>
<dbReference type="Pfam" id="PF21180">
    <property type="entry name" value="TOP6A-Spo11_Toprim"/>
    <property type="match status" value="1"/>
</dbReference>
<comment type="catalytic activity">
    <reaction evidence="1 10">
        <text>ATP-dependent breakage, passage and rejoining of double-stranded DNA.</text>
        <dbReference type="EC" id="5.6.2.2"/>
    </reaction>
</comment>
<sequence>MGLKNVPEIIEVRRNGGSVLVSLTRIWNQFILAKIGGKETIFLLKIPSSNKIGYKYSFLKQLSLSNDSHLYKYSALIKIIRIIKENLADNITTTVRDIYYRDVVLFQRNQIHAAKIINDLAFSLDVTPEDGLQIAPGQKGLVYGALSIKNSHGNLFDFNEPGLIPILTTSYLSEFKVIRGQPKAIIILEKEAVFKSICKELKNQDHNFIVITGKGFPCRLTKKFIALLVYHFADIPIFAFVDSDIYGIQICANYLASIQNNYHDSGINEDEKLLRKKTSPACFTYAGVFLLEYKTGWLDITSRDWKRMQNFLIQSKVNCQSNGKLTEDILLQEVSRGMIFRKKCEMNCIYEKYLDYVVKKVNKNLHSDYVKL</sequence>
<evidence type="ECO:0000313" key="13">
    <source>
        <dbReference type="EMBL" id="CAH2350979.1"/>
    </source>
</evidence>
<evidence type="ECO:0000259" key="12">
    <source>
        <dbReference type="Pfam" id="PF21180"/>
    </source>
</evidence>
<evidence type="ECO:0000256" key="3">
    <source>
        <dbReference type="ARBA" id="ARBA00006559"/>
    </source>
</evidence>
<feature type="domain" description="Spo11/DNA topoisomerase VI subunit A N-terminal" evidence="11">
    <location>
        <begin position="72"/>
        <end position="130"/>
    </location>
</feature>
<protein>
    <recommendedName>
        <fullName evidence="4">DNA topoisomerase (ATP-hydrolyzing)</fullName>
        <ecNumber evidence="4">5.6.2.2</ecNumber>
    </recommendedName>
</protein>
<evidence type="ECO:0000256" key="8">
    <source>
        <dbReference type="ARBA" id="ARBA00023125"/>
    </source>
</evidence>
<dbReference type="PANTHER" id="PTHR10848:SF0">
    <property type="entry name" value="MEIOTIC RECOMBINATION PROTEIN SPO11"/>
    <property type="match status" value="1"/>
</dbReference>
<dbReference type="GO" id="GO:0005524">
    <property type="term" value="F:ATP binding"/>
    <property type="evidence" value="ECO:0007669"/>
    <property type="project" value="InterPro"/>
</dbReference>
<keyword evidence="5" id="KW-0479">Metal-binding</keyword>
<keyword evidence="9 10" id="KW-0413">Isomerase</keyword>
<dbReference type="InterPro" id="IPR036388">
    <property type="entry name" value="WH-like_DNA-bd_sf"/>
</dbReference>
<name>A0A9P0QLR6_9ASCO</name>
<dbReference type="GO" id="GO:0007131">
    <property type="term" value="P:reciprocal meiotic recombination"/>
    <property type="evidence" value="ECO:0007669"/>
    <property type="project" value="TreeGrafter"/>
</dbReference>
<organism evidence="13 14">
    <name type="scientific">[Candida] railenensis</name>
    <dbReference type="NCBI Taxonomy" id="45579"/>
    <lineage>
        <taxon>Eukaryota</taxon>
        <taxon>Fungi</taxon>
        <taxon>Dikarya</taxon>
        <taxon>Ascomycota</taxon>
        <taxon>Saccharomycotina</taxon>
        <taxon>Pichiomycetes</taxon>
        <taxon>Debaryomycetaceae</taxon>
        <taxon>Kurtzmaniella</taxon>
    </lineage>
</organism>
<evidence type="ECO:0000256" key="9">
    <source>
        <dbReference type="ARBA" id="ARBA00023235"/>
    </source>
</evidence>
<dbReference type="EC" id="5.6.2.2" evidence="4"/>
<reference evidence="13" key="1">
    <citation type="submission" date="2022-03" db="EMBL/GenBank/DDBJ databases">
        <authorList>
            <person name="Legras J.-L."/>
            <person name="Devillers H."/>
            <person name="Grondin C."/>
        </authorList>
    </citation>
    <scope>NUCLEOTIDE SEQUENCE</scope>
    <source>
        <strain evidence="13">CLIB 1423</strain>
    </source>
</reference>
<evidence type="ECO:0000256" key="4">
    <source>
        <dbReference type="ARBA" id="ARBA00012895"/>
    </source>
</evidence>
<evidence type="ECO:0000259" key="11">
    <source>
        <dbReference type="Pfam" id="PF04406"/>
    </source>
</evidence>
<evidence type="ECO:0000256" key="6">
    <source>
        <dbReference type="ARBA" id="ARBA00022842"/>
    </source>
</evidence>
<keyword evidence="8 10" id="KW-0238">DNA-binding</keyword>
<dbReference type="InterPro" id="IPR034136">
    <property type="entry name" value="TOPRIM_Topo6A/Spo11"/>
</dbReference>
<dbReference type="Gene3D" id="1.10.10.10">
    <property type="entry name" value="Winged helix-like DNA-binding domain superfamily/Winged helix DNA-binding domain"/>
    <property type="match status" value="1"/>
</dbReference>
<evidence type="ECO:0000256" key="1">
    <source>
        <dbReference type="ARBA" id="ARBA00000185"/>
    </source>
</evidence>
<dbReference type="EMBL" id="CAKXYY010000002">
    <property type="protein sequence ID" value="CAH2350979.1"/>
    <property type="molecule type" value="Genomic_DNA"/>
</dbReference>
<dbReference type="PANTHER" id="PTHR10848">
    <property type="entry name" value="MEIOTIC RECOMBINATION PROTEIN SPO11"/>
    <property type="match status" value="1"/>
</dbReference>
<gene>
    <name evidence="13" type="ORF">CLIB1423_02S09538</name>
</gene>
<feature type="domain" description="Topoisomerase 6 subunit A/Spo11 TOPRIM" evidence="12">
    <location>
        <begin position="185"/>
        <end position="359"/>
    </location>
</feature>
<keyword evidence="6" id="KW-0460">Magnesium</keyword>